<dbReference type="eggNOG" id="COG1302">
    <property type="taxonomic scope" value="Bacteria"/>
</dbReference>
<dbReference type="Proteomes" id="UP000007962">
    <property type="component" value="Chromosome"/>
</dbReference>
<organism evidence="1 2">
    <name type="scientific">Beutenbergia cavernae (strain ATCC BAA-8 / DSM 12333 / CCUG 43141 / JCM 11478 / NBRC 16432 / NCIMB 13614 / HKI 0122)</name>
    <dbReference type="NCBI Taxonomy" id="471853"/>
    <lineage>
        <taxon>Bacteria</taxon>
        <taxon>Bacillati</taxon>
        <taxon>Actinomycetota</taxon>
        <taxon>Actinomycetes</taxon>
        <taxon>Micrococcales</taxon>
        <taxon>Beutenbergiaceae</taxon>
        <taxon>Beutenbergia</taxon>
    </lineage>
</organism>
<proteinExistence type="predicted"/>
<accession>C5C281</accession>
<reference evidence="1 2" key="1">
    <citation type="journal article" date="2009" name="Stand. Genomic Sci.">
        <title>Complete genome sequence of Beutenbergia cavernae type strain (HKI 0122).</title>
        <authorList>
            <person name="Land M."/>
            <person name="Pukall R."/>
            <person name="Abt B."/>
            <person name="Goker M."/>
            <person name="Rohde M."/>
            <person name="Glavina Del Rio T."/>
            <person name="Tice H."/>
            <person name="Copeland A."/>
            <person name="Cheng J.F."/>
            <person name="Lucas S."/>
            <person name="Chen F."/>
            <person name="Nolan M."/>
            <person name="Bruce D."/>
            <person name="Goodwin L."/>
            <person name="Pitluck S."/>
            <person name="Ivanova N."/>
            <person name="Mavromatis K."/>
            <person name="Ovchinnikova G."/>
            <person name="Pati A."/>
            <person name="Chen A."/>
            <person name="Palaniappan K."/>
            <person name="Hauser L."/>
            <person name="Chang Y.J."/>
            <person name="Jefferies C.C."/>
            <person name="Saunders E."/>
            <person name="Brettin T."/>
            <person name="Detter J.C."/>
            <person name="Han C."/>
            <person name="Chain P."/>
            <person name="Bristow J."/>
            <person name="Eisen J.A."/>
            <person name="Markowitz V."/>
            <person name="Hugenholtz P."/>
            <person name="Kyrpides N.C."/>
            <person name="Klenk H.P."/>
            <person name="Lapidus A."/>
        </authorList>
    </citation>
    <scope>NUCLEOTIDE SEQUENCE [LARGE SCALE GENOMIC DNA]</scope>
    <source>
        <strain evidence="2">ATCC BAA-8 / DSM 12333 / NBRC 16432</strain>
    </source>
</reference>
<evidence type="ECO:0008006" key="3">
    <source>
        <dbReference type="Google" id="ProtNLM"/>
    </source>
</evidence>
<dbReference type="EMBL" id="CP001618">
    <property type="protein sequence ID" value="ACQ81706.1"/>
    <property type="molecule type" value="Genomic_DNA"/>
</dbReference>
<name>C5C281_BEUC1</name>
<dbReference type="STRING" id="471853.Bcav_3464"/>
<dbReference type="AlphaFoldDB" id="C5C281"/>
<dbReference type="KEGG" id="bcv:Bcav_3464"/>
<gene>
    <name evidence="1" type="ordered locus">Bcav_3464</name>
</gene>
<keyword evidence="2" id="KW-1185">Reference proteome</keyword>
<evidence type="ECO:0000313" key="2">
    <source>
        <dbReference type="Proteomes" id="UP000007962"/>
    </source>
</evidence>
<dbReference type="HOGENOM" id="CLU_2204879_0_0_11"/>
<sequence>MPSPASRGRLVVTERALGKVVRHVLRDAPGVATSHAPRVACDIAGDRARIDVDVAIEWPRPAVEVCQAVVDALRSRLPREAGLQPDHIELTVVDVVAPAATATRRVE</sequence>
<evidence type="ECO:0000313" key="1">
    <source>
        <dbReference type="EMBL" id="ACQ81706.1"/>
    </source>
</evidence>
<protein>
    <recommendedName>
        <fullName evidence="3">Asp23/Gls24 family envelope stress response protein</fullName>
    </recommendedName>
</protein>